<reference evidence="1 2" key="1">
    <citation type="submission" date="2015-01" db="EMBL/GenBank/DDBJ databases">
        <title>The Genome Sequence of Exophiala sideris CBS121828.</title>
        <authorList>
            <consortium name="The Broad Institute Genomics Platform"/>
            <person name="Cuomo C."/>
            <person name="de Hoog S."/>
            <person name="Gorbushina A."/>
            <person name="Stielow B."/>
            <person name="Teixiera M."/>
            <person name="Abouelleil A."/>
            <person name="Chapman S.B."/>
            <person name="Priest M."/>
            <person name="Young S.K."/>
            <person name="Wortman J."/>
            <person name="Nusbaum C."/>
            <person name="Birren B."/>
        </authorList>
    </citation>
    <scope>NUCLEOTIDE SEQUENCE [LARGE SCALE GENOMIC DNA]</scope>
    <source>
        <strain evidence="1 2">CBS 121828</strain>
    </source>
</reference>
<accession>A0A0D1Y8G1</accession>
<sequence>MGFLRLVRHGPQASQQILISSQVYFASLLAAFTHASPLAKRDQTVVSGSLGTDGYWNDYDGGLNNYTQYDGNGSIAEGWPSVLTWASFNDLWVANQHIISRSCSQLYNTPNNSDQEIQDLYNSIKQVAHDTRVDKRFILAAILQETKGCVRAKTTTSSDGITNPGLLQSFKGNHSCNDNGKVQNPCPQDQILGMISDGVAGTGTEQGYATDINAQADVNGIEYAQAYYRAARLYNSGTIDSSGDLGKGSATHCYSSDIANRLVGWTDSASTCTLDD</sequence>
<proteinExistence type="predicted"/>
<dbReference type="OrthoDB" id="1193027at2759"/>
<evidence type="ECO:0008006" key="3">
    <source>
        <dbReference type="Google" id="ProtNLM"/>
    </source>
</evidence>
<evidence type="ECO:0000313" key="1">
    <source>
        <dbReference type="EMBL" id="KIV79177.1"/>
    </source>
</evidence>
<gene>
    <name evidence="1" type="ORF">PV11_06754</name>
</gene>
<dbReference type="Proteomes" id="UP000053599">
    <property type="component" value="Unassembled WGS sequence"/>
</dbReference>
<protein>
    <recommendedName>
        <fullName evidence="3">Transglycosylase SLT domain-containing protein</fullName>
    </recommendedName>
</protein>
<name>A0A0D1Y8G1_9EURO</name>
<dbReference type="AlphaFoldDB" id="A0A0D1Y8G1"/>
<evidence type="ECO:0000313" key="2">
    <source>
        <dbReference type="Proteomes" id="UP000053599"/>
    </source>
</evidence>
<dbReference type="EMBL" id="KN846953">
    <property type="protein sequence ID" value="KIV79177.1"/>
    <property type="molecule type" value="Genomic_DNA"/>
</dbReference>
<organism evidence="1 2">
    <name type="scientific">Exophiala sideris</name>
    <dbReference type="NCBI Taxonomy" id="1016849"/>
    <lineage>
        <taxon>Eukaryota</taxon>
        <taxon>Fungi</taxon>
        <taxon>Dikarya</taxon>
        <taxon>Ascomycota</taxon>
        <taxon>Pezizomycotina</taxon>
        <taxon>Eurotiomycetes</taxon>
        <taxon>Chaetothyriomycetidae</taxon>
        <taxon>Chaetothyriales</taxon>
        <taxon>Herpotrichiellaceae</taxon>
        <taxon>Exophiala</taxon>
    </lineage>
</organism>
<dbReference type="Gene3D" id="1.10.530.10">
    <property type="match status" value="1"/>
</dbReference>